<evidence type="ECO:0000313" key="2">
    <source>
        <dbReference type="EMBL" id="OPZ89733.1"/>
    </source>
</evidence>
<dbReference type="EMBL" id="MWAK01000335">
    <property type="protein sequence ID" value="OPZ89733.1"/>
    <property type="molecule type" value="Genomic_DNA"/>
</dbReference>
<name>A0A1V5M935_UNCT6</name>
<feature type="region of interest" description="Disordered" evidence="1">
    <location>
        <begin position="1"/>
        <end position="21"/>
    </location>
</feature>
<accession>A0A1V5M935</accession>
<dbReference type="Proteomes" id="UP000485484">
    <property type="component" value="Unassembled WGS sequence"/>
</dbReference>
<evidence type="ECO:0000256" key="1">
    <source>
        <dbReference type="SAM" id="MobiDB-lite"/>
    </source>
</evidence>
<proteinExistence type="predicted"/>
<gene>
    <name evidence="2" type="ORF">BWY73_01448</name>
</gene>
<organism evidence="2">
    <name type="scientific">candidate division TA06 bacterium ADurb.Bin417</name>
    <dbReference type="NCBI Taxonomy" id="1852828"/>
    <lineage>
        <taxon>Bacteria</taxon>
        <taxon>Bacteria division TA06</taxon>
    </lineage>
</organism>
<sequence>MRITKEMESPPAPQPKQWKMPFSGVTMKEGVFSPWNGQIAL</sequence>
<protein>
    <submittedName>
        <fullName evidence="2">Uncharacterized protein</fullName>
    </submittedName>
</protein>
<dbReference type="AlphaFoldDB" id="A0A1V5M935"/>
<comment type="caution">
    <text evidence="2">The sequence shown here is derived from an EMBL/GenBank/DDBJ whole genome shotgun (WGS) entry which is preliminary data.</text>
</comment>
<reference evidence="2" key="1">
    <citation type="submission" date="2017-02" db="EMBL/GenBank/DDBJ databases">
        <title>Delving into the versatile metabolic prowess of the omnipresent phylum Bacteroidetes.</title>
        <authorList>
            <person name="Nobu M.K."/>
            <person name="Mei R."/>
            <person name="Narihiro T."/>
            <person name="Kuroda K."/>
            <person name="Liu W.-T."/>
        </authorList>
    </citation>
    <scope>NUCLEOTIDE SEQUENCE</scope>
    <source>
        <strain evidence="2">ADurb.Bin417</strain>
    </source>
</reference>